<feature type="transmembrane region" description="Helical" evidence="1">
    <location>
        <begin position="278"/>
        <end position="301"/>
    </location>
</feature>
<keyword evidence="1" id="KW-0472">Membrane</keyword>
<dbReference type="Proteomes" id="UP000051789">
    <property type="component" value="Unassembled WGS sequence"/>
</dbReference>
<evidence type="ECO:0008006" key="4">
    <source>
        <dbReference type="Google" id="ProtNLM"/>
    </source>
</evidence>
<keyword evidence="3" id="KW-1185">Reference proteome</keyword>
<feature type="transmembrane region" description="Helical" evidence="1">
    <location>
        <begin position="255"/>
        <end position="271"/>
    </location>
</feature>
<feature type="transmembrane region" description="Helical" evidence="1">
    <location>
        <begin position="209"/>
        <end position="225"/>
    </location>
</feature>
<gene>
    <name evidence="2" type="ORF">FD19_GL000091</name>
</gene>
<feature type="transmembrane region" description="Helical" evidence="1">
    <location>
        <begin position="38"/>
        <end position="56"/>
    </location>
</feature>
<proteinExistence type="predicted"/>
<dbReference type="PATRIC" id="fig|1423810.4.peg.91"/>
<sequence length="504" mass="56649">MRRLSQTIVNLFYVPLLLITLASGVGLILPNIQGMSSSGMRTLDLTYIMAALLVVFRKRVSAVINTIKPAVVKYRWLIFAIFTIALISWQCYLVNLLSGDSIWDPGIIVRTAMGRKSWVTDYFSCNPNTFMLLAVEHWFWLIFGQPNMHTFVVMLNYVNIVLIDGGIVFLALAVKNLLWSTWGFWISLIMGTLVFGITPWVSLPYSDNWAFFLSSIGLLTFVKLLNSKRKTFTIALALVLGVIVAVSYFMKPSLVIFYIAIVIVSLVALFSRRVFVSGLMILALVISLVGGGVTATAIVAYRNHNEVVKIDNNKALPMMHFAAMGIHGSGGYNRADVFKDYRIKSPRQRSASDWKLWKQRLSAFGSKTNYEKFLVQKQMNNTNDGTFAWGGDGTFIDAFEKGNANENSIRKLYMRDGVAVRQQNGYGFVAQILWVLIILLALISAFSARLSVQLMKYTVVGFCLFLLIFEGGRSRYVIQFLPFIIVLSVQGLALIIKWFKEQAA</sequence>
<dbReference type="AlphaFoldDB" id="A0A0R2C8C8"/>
<dbReference type="STRING" id="1423810.FD19_GL000091"/>
<feature type="transmembrane region" description="Helical" evidence="1">
    <location>
        <begin position="454"/>
        <end position="471"/>
    </location>
</feature>
<feature type="transmembrane region" description="Helical" evidence="1">
    <location>
        <begin position="184"/>
        <end position="203"/>
    </location>
</feature>
<dbReference type="RefSeq" id="WP_082619457.1">
    <property type="nucleotide sequence ID" value="NZ_AYZK01000001.1"/>
</dbReference>
<reference evidence="2 3" key="1">
    <citation type="journal article" date="2015" name="Genome Announc.">
        <title>Expanding the biotechnology potential of lactobacilli through comparative genomics of 213 strains and associated genera.</title>
        <authorList>
            <person name="Sun Z."/>
            <person name="Harris H.M."/>
            <person name="McCann A."/>
            <person name="Guo C."/>
            <person name="Argimon S."/>
            <person name="Zhang W."/>
            <person name="Yang X."/>
            <person name="Jeffery I.B."/>
            <person name="Cooney J.C."/>
            <person name="Kagawa T.F."/>
            <person name="Liu W."/>
            <person name="Song Y."/>
            <person name="Salvetti E."/>
            <person name="Wrobel A."/>
            <person name="Rasinkangas P."/>
            <person name="Parkhill J."/>
            <person name="Rea M.C."/>
            <person name="O'Sullivan O."/>
            <person name="Ritari J."/>
            <person name="Douillard F.P."/>
            <person name="Paul Ross R."/>
            <person name="Yang R."/>
            <person name="Briner A.E."/>
            <person name="Felis G.E."/>
            <person name="de Vos W.M."/>
            <person name="Barrangou R."/>
            <person name="Klaenhammer T.R."/>
            <person name="Caufield P.W."/>
            <person name="Cui Y."/>
            <person name="Zhang H."/>
            <person name="O'Toole P.W."/>
        </authorList>
    </citation>
    <scope>NUCLEOTIDE SEQUENCE [LARGE SCALE GENOMIC DNA]</scope>
    <source>
        <strain evidence="2 3">DSM 22698</strain>
    </source>
</reference>
<organism evidence="2 3">
    <name type="scientific">Lacticaseibacillus thailandensis DSM 22698 = JCM 13996</name>
    <dbReference type="NCBI Taxonomy" id="1423810"/>
    <lineage>
        <taxon>Bacteria</taxon>
        <taxon>Bacillati</taxon>
        <taxon>Bacillota</taxon>
        <taxon>Bacilli</taxon>
        <taxon>Lactobacillales</taxon>
        <taxon>Lactobacillaceae</taxon>
        <taxon>Lacticaseibacillus</taxon>
    </lineage>
</organism>
<feature type="transmembrane region" description="Helical" evidence="1">
    <location>
        <begin position="232"/>
        <end position="249"/>
    </location>
</feature>
<feature type="transmembrane region" description="Helical" evidence="1">
    <location>
        <begin position="477"/>
        <end position="499"/>
    </location>
</feature>
<keyword evidence="1" id="KW-0812">Transmembrane</keyword>
<dbReference type="EMBL" id="AYZK01000001">
    <property type="protein sequence ID" value="KRM87815.1"/>
    <property type="molecule type" value="Genomic_DNA"/>
</dbReference>
<feature type="transmembrane region" description="Helical" evidence="1">
    <location>
        <begin position="428"/>
        <end position="447"/>
    </location>
</feature>
<evidence type="ECO:0000313" key="2">
    <source>
        <dbReference type="EMBL" id="KRM87815.1"/>
    </source>
</evidence>
<protein>
    <recommendedName>
        <fullName evidence="4">Integral membrane protein</fullName>
    </recommendedName>
</protein>
<name>A0A0R2C8C8_9LACO</name>
<feature type="transmembrane region" description="Helical" evidence="1">
    <location>
        <begin position="76"/>
        <end position="95"/>
    </location>
</feature>
<comment type="caution">
    <text evidence="2">The sequence shown here is derived from an EMBL/GenBank/DDBJ whole genome shotgun (WGS) entry which is preliminary data.</text>
</comment>
<feature type="transmembrane region" description="Helical" evidence="1">
    <location>
        <begin position="148"/>
        <end position="172"/>
    </location>
</feature>
<evidence type="ECO:0000256" key="1">
    <source>
        <dbReference type="SAM" id="Phobius"/>
    </source>
</evidence>
<keyword evidence="1" id="KW-1133">Transmembrane helix</keyword>
<evidence type="ECO:0000313" key="3">
    <source>
        <dbReference type="Proteomes" id="UP000051789"/>
    </source>
</evidence>
<feature type="transmembrane region" description="Helical" evidence="1">
    <location>
        <begin position="12"/>
        <end position="32"/>
    </location>
</feature>
<accession>A0A0R2C8C8</accession>